<proteinExistence type="predicted"/>
<dbReference type="PANTHER" id="PTHR12332:SF1">
    <property type="entry name" value="KEREN-RELATED"/>
    <property type="match status" value="1"/>
</dbReference>
<keyword evidence="2" id="KW-0812">Transmembrane</keyword>
<organism evidence="4 5">
    <name type="scientific">Frankliniella fusca</name>
    <dbReference type="NCBI Taxonomy" id="407009"/>
    <lineage>
        <taxon>Eukaryota</taxon>
        <taxon>Metazoa</taxon>
        <taxon>Ecdysozoa</taxon>
        <taxon>Arthropoda</taxon>
        <taxon>Hexapoda</taxon>
        <taxon>Insecta</taxon>
        <taxon>Pterygota</taxon>
        <taxon>Neoptera</taxon>
        <taxon>Paraneoptera</taxon>
        <taxon>Thysanoptera</taxon>
        <taxon>Terebrantia</taxon>
        <taxon>Thripoidea</taxon>
        <taxon>Thripidae</taxon>
        <taxon>Frankliniella</taxon>
    </lineage>
</organism>
<evidence type="ECO:0000313" key="4">
    <source>
        <dbReference type="EMBL" id="KAK3916928.1"/>
    </source>
</evidence>
<reference evidence="4" key="2">
    <citation type="journal article" date="2023" name="BMC Genomics">
        <title>Pest status, molecular evolution, and epigenetic factors derived from the genome assembly of Frankliniella fusca, a thysanopteran phytovirus vector.</title>
        <authorList>
            <person name="Catto M.A."/>
            <person name="Labadie P.E."/>
            <person name="Jacobson A.L."/>
            <person name="Kennedy G.G."/>
            <person name="Srinivasan R."/>
            <person name="Hunt B.G."/>
        </authorList>
    </citation>
    <scope>NUCLEOTIDE SEQUENCE</scope>
    <source>
        <strain evidence="4">PL_HMW_Pooled</strain>
    </source>
</reference>
<dbReference type="InterPro" id="IPR043403">
    <property type="entry name" value="Gurken/Spitz"/>
</dbReference>
<dbReference type="PROSITE" id="PS50026">
    <property type="entry name" value="EGF_3"/>
    <property type="match status" value="1"/>
</dbReference>
<dbReference type="SUPFAM" id="SSF57196">
    <property type="entry name" value="EGF/Laminin"/>
    <property type="match status" value="1"/>
</dbReference>
<dbReference type="Proteomes" id="UP001219518">
    <property type="component" value="Unassembled WGS sequence"/>
</dbReference>
<evidence type="ECO:0000259" key="3">
    <source>
        <dbReference type="PROSITE" id="PS50026"/>
    </source>
</evidence>
<evidence type="ECO:0000256" key="2">
    <source>
        <dbReference type="SAM" id="Phobius"/>
    </source>
</evidence>
<dbReference type="InterPro" id="IPR000742">
    <property type="entry name" value="EGF"/>
</dbReference>
<accession>A0AAE1H9L8</accession>
<gene>
    <name evidence="4" type="ORF">KUF71_006636</name>
</gene>
<dbReference type="GO" id="GO:0007173">
    <property type="term" value="P:epidermal growth factor receptor signaling pathway"/>
    <property type="evidence" value="ECO:0007669"/>
    <property type="project" value="InterPro"/>
</dbReference>
<dbReference type="PROSITE" id="PS01186">
    <property type="entry name" value="EGF_2"/>
    <property type="match status" value="1"/>
</dbReference>
<comment type="caution">
    <text evidence="1">Lacks conserved residue(s) required for the propagation of feature annotation.</text>
</comment>
<feature type="domain" description="EGF-like" evidence="3">
    <location>
        <begin position="96"/>
        <end position="140"/>
    </location>
</feature>
<keyword evidence="5" id="KW-1185">Reference proteome</keyword>
<dbReference type="GO" id="GO:0005154">
    <property type="term" value="F:epidermal growth factor receptor binding"/>
    <property type="evidence" value="ECO:0007669"/>
    <property type="project" value="InterPro"/>
</dbReference>
<sequence>MKKQKLKYRPKMSPKLTNLKSRRTVSLKMDETFIGLPHHSRGAATLMMSPTMVFLPLMLLLCTSYTEACSSRLRNRNRPPPIPHSTTTLRPTVMFDIFECPPLLEQVFCLNNASCFAIKVGDVLEYNCNCTEGFMGRRCEHKYVDIDGELLSQLSIQETLSEYAGLAGATIYFMFVAVAFGVWCHLRRRRHRVSCELQDVDQVDGVTSERPRPFGPRPINISLERLVKKEPSAFKKNGSKREMP</sequence>
<dbReference type="SMART" id="SM00181">
    <property type="entry name" value="EGF"/>
    <property type="match status" value="1"/>
</dbReference>
<feature type="transmembrane region" description="Helical" evidence="2">
    <location>
        <begin position="163"/>
        <end position="184"/>
    </location>
</feature>
<feature type="disulfide bond" evidence="1">
    <location>
        <begin position="130"/>
        <end position="139"/>
    </location>
</feature>
<dbReference type="AlphaFoldDB" id="A0AAE1H9L8"/>
<keyword evidence="1" id="KW-0245">EGF-like domain</keyword>
<dbReference type="PROSITE" id="PS00022">
    <property type="entry name" value="EGF_1"/>
    <property type="match status" value="1"/>
</dbReference>
<dbReference type="CDD" id="cd00054">
    <property type="entry name" value="EGF_CA"/>
    <property type="match status" value="1"/>
</dbReference>
<keyword evidence="1" id="KW-1015">Disulfide bond</keyword>
<dbReference type="Gene3D" id="2.10.25.10">
    <property type="entry name" value="Laminin"/>
    <property type="match status" value="1"/>
</dbReference>
<keyword evidence="2" id="KW-0472">Membrane</keyword>
<reference evidence="4" key="1">
    <citation type="submission" date="2021-07" db="EMBL/GenBank/DDBJ databases">
        <authorList>
            <person name="Catto M.A."/>
            <person name="Jacobson A."/>
            <person name="Kennedy G."/>
            <person name="Labadie P."/>
            <person name="Hunt B.G."/>
            <person name="Srinivasan R."/>
        </authorList>
    </citation>
    <scope>NUCLEOTIDE SEQUENCE</scope>
    <source>
        <strain evidence="4">PL_HMW_Pooled</strain>
        <tissue evidence="4">Head</tissue>
    </source>
</reference>
<name>A0AAE1H9L8_9NEOP</name>
<protein>
    <submittedName>
        <fullName evidence="4">Protein spitz</fullName>
    </submittedName>
</protein>
<keyword evidence="2" id="KW-1133">Transmembrane helix</keyword>
<comment type="caution">
    <text evidence="4">The sequence shown here is derived from an EMBL/GenBank/DDBJ whole genome shotgun (WGS) entry which is preliminary data.</text>
</comment>
<evidence type="ECO:0000256" key="1">
    <source>
        <dbReference type="PROSITE-ProRule" id="PRU00076"/>
    </source>
</evidence>
<dbReference type="EMBL" id="JAHWGI010000641">
    <property type="protein sequence ID" value="KAK3916928.1"/>
    <property type="molecule type" value="Genomic_DNA"/>
</dbReference>
<dbReference type="GO" id="GO:0048018">
    <property type="term" value="F:receptor ligand activity"/>
    <property type="evidence" value="ECO:0007669"/>
    <property type="project" value="InterPro"/>
</dbReference>
<evidence type="ECO:0000313" key="5">
    <source>
        <dbReference type="Proteomes" id="UP001219518"/>
    </source>
</evidence>
<dbReference type="PANTHER" id="PTHR12332">
    <property type="entry name" value="KEREN-RELATED"/>
    <property type="match status" value="1"/>
</dbReference>